<comment type="caution">
    <text evidence="3">The sequence shown here is derived from an EMBL/GenBank/DDBJ whole genome shotgun (WGS) entry which is preliminary data.</text>
</comment>
<accession>A0ABT6XH05</accession>
<dbReference type="Pfam" id="PF03167">
    <property type="entry name" value="UDG"/>
    <property type="match status" value="1"/>
</dbReference>
<dbReference type="InterPro" id="IPR036895">
    <property type="entry name" value="Uracil-DNA_glycosylase-like_sf"/>
</dbReference>
<gene>
    <name evidence="3" type="ORF">QLQ15_11045</name>
</gene>
<dbReference type="SUPFAM" id="SSF52141">
    <property type="entry name" value="Uracil-DNA glycosylase-like"/>
    <property type="match status" value="1"/>
</dbReference>
<evidence type="ECO:0000256" key="1">
    <source>
        <dbReference type="SAM" id="MobiDB-lite"/>
    </source>
</evidence>
<feature type="compositionally biased region" description="Polar residues" evidence="1">
    <location>
        <begin position="232"/>
        <end position="241"/>
    </location>
</feature>
<evidence type="ECO:0000313" key="3">
    <source>
        <dbReference type="EMBL" id="MDI9239439.1"/>
    </source>
</evidence>
<dbReference type="EMBL" id="JASGBI010000001">
    <property type="protein sequence ID" value="MDI9239439.1"/>
    <property type="molecule type" value="Genomic_DNA"/>
</dbReference>
<dbReference type="Gene3D" id="3.40.470.10">
    <property type="entry name" value="Uracil-DNA glycosylase-like domain"/>
    <property type="match status" value="1"/>
</dbReference>
<protein>
    <submittedName>
        <fullName evidence="3">Uracil-DNA glycosylase family protein</fullName>
    </submittedName>
</protein>
<keyword evidence="4" id="KW-1185">Reference proteome</keyword>
<name>A0ABT6XH05_9GAMM</name>
<organism evidence="3 4">
    <name type="scientific">Lysobacter stagni</name>
    <dbReference type="NCBI Taxonomy" id="3045172"/>
    <lineage>
        <taxon>Bacteria</taxon>
        <taxon>Pseudomonadati</taxon>
        <taxon>Pseudomonadota</taxon>
        <taxon>Gammaproteobacteria</taxon>
        <taxon>Lysobacterales</taxon>
        <taxon>Lysobacteraceae</taxon>
        <taxon>Lysobacter</taxon>
    </lineage>
</organism>
<dbReference type="InterPro" id="IPR005122">
    <property type="entry name" value="Uracil-DNA_glycosylase-like"/>
</dbReference>
<feature type="domain" description="Uracil-DNA glycosylase-like" evidence="2">
    <location>
        <begin position="43"/>
        <end position="164"/>
    </location>
</feature>
<evidence type="ECO:0000259" key="2">
    <source>
        <dbReference type="Pfam" id="PF03167"/>
    </source>
</evidence>
<reference evidence="3 4" key="1">
    <citation type="submission" date="2023-05" db="EMBL/GenBank/DDBJ databases">
        <title>Lysobacter sp. strain LF1 Genome sequencing and assembly.</title>
        <authorList>
            <person name="Jung Y."/>
        </authorList>
    </citation>
    <scope>NUCLEOTIDE SEQUENCE [LARGE SCALE GENOMIC DNA]</scope>
    <source>
        <strain evidence="3 4">LF1</strain>
    </source>
</reference>
<proteinExistence type="predicted"/>
<evidence type="ECO:0000313" key="4">
    <source>
        <dbReference type="Proteomes" id="UP001321580"/>
    </source>
</evidence>
<feature type="region of interest" description="Disordered" evidence="1">
    <location>
        <begin position="217"/>
        <end position="258"/>
    </location>
</feature>
<dbReference type="RefSeq" id="WP_283212824.1">
    <property type="nucleotide sequence ID" value="NZ_JASGBI010000001.1"/>
</dbReference>
<dbReference type="Proteomes" id="UP001321580">
    <property type="component" value="Unassembled WGS sequence"/>
</dbReference>
<sequence>MAEFDKGPPQRFANVFAQCPDYGALKTHFWYDWGPVFYRGRLDGSARVLCVASDPGATERIAGRTLVGDAGQRVQGFLAKLGLSRSYLCLNAFSYALIPSQSSDGDDVLTDPAQVTWRNRLFRMARGKNLQAIVAFGVQAQKAVDLWPGKDDTPVFKVPHPSSRDEAVLLAKWKSAVTSLRGIVTPDDDGPSGLPNYGSAFRESDYAAVPRRDLPFGAPAFLGDDSRGRASSPPQRTSVSRPQPDDRHTLIWTAPASP</sequence>